<feature type="transmembrane region" description="Helical" evidence="10">
    <location>
        <begin position="175"/>
        <end position="194"/>
    </location>
</feature>
<feature type="transmembrane region" description="Helical" evidence="10">
    <location>
        <begin position="91"/>
        <end position="111"/>
    </location>
</feature>
<feature type="transmembrane region" description="Helical" evidence="10">
    <location>
        <begin position="117"/>
        <end position="136"/>
    </location>
</feature>
<keyword evidence="5 10" id="KW-0812">Transmembrane</keyword>
<sequence length="403" mass="42255">MSLETGLRTLLVVSLVATLAPFVAGLLHAAKVPQVVVLILGGILIGPEVLDLADRADISLLANIGLGFLFLMAGYELELELFRERGGRRAVVAWFVTAVIAVAVTGVLAALGFVHAFVPVALGLTTTAFGTLLPILRDNDMLSGSFRHYVLPAGAVGEFLPIVGIAIFLSANGKVLGLVSLLAMGVVALALTYVPRLARSKRFATIAREGEHATSQTTLRFTLTLLFALLLVASNFGLDVVLGAFLAGVVLKRWAPGDVHSLETKLDAVGYGFFIPVFFVSSGMGLDLRSIAENPWRLLVFFVLLLLVRGLPALALYRGLLPLPQRFQMMFLTATALPLLVALSEIGLSTGHMLPANAAALVGAGVLSVMVFPGVAVALNRYSGSASDPANPAPADAEPEAAG</sequence>
<evidence type="ECO:0000256" key="6">
    <source>
        <dbReference type="ARBA" id="ARBA00022989"/>
    </source>
</evidence>
<comment type="caution">
    <text evidence="12">The sequence shown here is derived from an EMBL/GenBank/DDBJ whole genome shotgun (WGS) entry which is preliminary data.</text>
</comment>
<keyword evidence="6 10" id="KW-1133">Transmembrane helix</keyword>
<keyword evidence="3" id="KW-0813">Transport</keyword>
<dbReference type="Gene3D" id="1.20.1530.20">
    <property type="match status" value="1"/>
</dbReference>
<comment type="similarity">
    <text evidence="2">Belongs to the monovalent cation:proton antiporter 2 (CPA2) transporter (TC 2.A.37) family.</text>
</comment>
<evidence type="ECO:0000256" key="2">
    <source>
        <dbReference type="ARBA" id="ARBA00005551"/>
    </source>
</evidence>
<dbReference type="PANTHER" id="PTHR43562:SF1">
    <property type="entry name" value="NA(+)_H(+) ANTIPORTER YJBQ-RELATED"/>
    <property type="match status" value="1"/>
</dbReference>
<keyword evidence="13" id="KW-1185">Reference proteome</keyword>
<dbReference type="InterPro" id="IPR006153">
    <property type="entry name" value="Cation/H_exchanger_TM"/>
</dbReference>
<evidence type="ECO:0000256" key="4">
    <source>
        <dbReference type="ARBA" id="ARBA00022449"/>
    </source>
</evidence>
<keyword evidence="7" id="KW-0406">Ion transport</keyword>
<dbReference type="Pfam" id="PF00999">
    <property type="entry name" value="Na_H_Exchanger"/>
    <property type="match status" value="1"/>
</dbReference>
<proteinExistence type="inferred from homology"/>
<evidence type="ECO:0000256" key="5">
    <source>
        <dbReference type="ARBA" id="ARBA00022692"/>
    </source>
</evidence>
<evidence type="ECO:0000256" key="10">
    <source>
        <dbReference type="SAM" id="Phobius"/>
    </source>
</evidence>
<protein>
    <submittedName>
        <fullName evidence="12">Cation:proton antiporter</fullName>
    </submittedName>
</protein>
<evidence type="ECO:0000313" key="12">
    <source>
        <dbReference type="EMBL" id="MFC6006684.1"/>
    </source>
</evidence>
<evidence type="ECO:0000256" key="3">
    <source>
        <dbReference type="ARBA" id="ARBA00022448"/>
    </source>
</evidence>
<feature type="compositionally biased region" description="Low complexity" evidence="9">
    <location>
        <begin position="385"/>
        <end position="403"/>
    </location>
</feature>
<feature type="domain" description="Cation/H+ exchanger transmembrane" evidence="11">
    <location>
        <begin position="16"/>
        <end position="375"/>
    </location>
</feature>
<evidence type="ECO:0000259" key="11">
    <source>
        <dbReference type="Pfam" id="PF00999"/>
    </source>
</evidence>
<feature type="transmembrane region" description="Helical" evidence="10">
    <location>
        <begin position="58"/>
        <end position="79"/>
    </location>
</feature>
<gene>
    <name evidence="12" type="ORF">ACFQDO_06020</name>
</gene>
<feature type="transmembrane region" description="Helical" evidence="10">
    <location>
        <begin position="298"/>
        <end position="317"/>
    </location>
</feature>
<dbReference type="PRINTS" id="PR00173">
    <property type="entry name" value="EDTRNSPORT"/>
</dbReference>
<organism evidence="12 13">
    <name type="scientific">Angustibacter luteus</name>
    <dbReference type="NCBI Taxonomy" id="658456"/>
    <lineage>
        <taxon>Bacteria</taxon>
        <taxon>Bacillati</taxon>
        <taxon>Actinomycetota</taxon>
        <taxon>Actinomycetes</taxon>
        <taxon>Kineosporiales</taxon>
        <taxon>Kineosporiaceae</taxon>
    </lineage>
</organism>
<dbReference type="Proteomes" id="UP001596189">
    <property type="component" value="Unassembled WGS sequence"/>
</dbReference>
<feature type="transmembrane region" description="Helical" evidence="10">
    <location>
        <begin position="268"/>
        <end position="286"/>
    </location>
</feature>
<comment type="subcellular location">
    <subcellularLocation>
        <location evidence="1">Membrane</location>
        <topology evidence="1">Multi-pass membrane protein</topology>
    </subcellularLocation>
</comment>
<keyword evidence="4" id="KW-0050">Antiport</keyword>
<keyword evidence="8 10" id="KW-0472">Membrane</keyword>
<dbReference type="InterPro" id="IPR038770">
    <property type="entry name" value="Na+/solute_symporter_sf"/>
</dbReference>
<name>A0ABW1JCX5_9ACTN</name>
<accession>A0ABW1JCX5</accession>
<feature type="region of interest" description="Disordered" evidence="9">
    <location>
        <begin position="384"/>
        <end position="403"/>
    </location>
</feature>
<evidence type="ECO:0000313" key="13">
    <source>
        <dbReference type="Proteomes" id="UP001596189"/>
    </source>
</evidence>
<dbReference type="EMBL" id="JBHSRD010000003">
    <property type="protein sequence ID" value="MFC6006684.1"/>
    <property type="molecule type" value="Genomic_DNA"/>
</dbReference>
<evidence type="ECO:0000256" key="8">
    <source>
        <dbReference type="ARBA" id="ARBA00023136"/>
    </source>
</evidence>
<feature type="transmembrane region" description="Helical" evidence="10">
    <location>
        <begin position="329"/>
        <end position="348"/>
    </location>
</feature>
<dbReference type="RefSeq" id="WP_345718161.1">
    <property type="nucleotide sequence ID" value="NZ_BAABFP010000008.1"/>
</dbReference>
<feature type="transmembrane region" description="Helical" evidence="10">
    <location>
        <begin position="225"/>
        <end position="248"/>
    </location>
</feature>
<evidence type="ECO:0000256" key="7">
    <source>
        <dbReference type="ARBA" id="ARBA00023065"/>
    </source>
</evidence>
<dbReference type="PANTHER" id="PTHR43562">
    <property type="entry name" value="NAPA-TYPE SODIUM/HYDROGEN ANTIPORTER"/>
    <property type="match status" value="1"/>
</dbReference>
<evidence type="ECO:0000256" key="9">
    <source>
        <dbReference type="SAM" id="MobiDB-lite"/>
    </source>
</evidence>
<reference evidence="13" key="1">
    <citation type="journal article" date="2019" name="Int. J. Syst. Evol. Microbiol.">
        <title>The Global Catalogue of Microorganisms (GCM) 10K type strain sequencing project: providing services to taxonomists for standard genome sequencing and annotation.</title>
        <authorList>
            <consortium name="The Broad Institute Genomics Platform"/>
            <consortium name="The Broad Institute Genome Sequencing Center for Infectious Disease"/>
            <person name="Wu L."/>
            <person name="Ma J."/>
        </authorList>
    </citation>
    <scope>NUCLEOTIDE SEQUENCE [LARGE SCALE GENOMIC DNA]</scope>
    <source>
        <strain evidence="13">KACC 14249</strain>
    </source>
</reference>
<feature type="transmembrane region" description="Helical" evidence="10">
    <location>
        <begin position="360"/>
        <end position="379"/>
    </location>
</feature>
<evidence type="ECO:0000256" key="1">
    <source>
        <dbReference type="ARBA" id="ARBA00004141"/>
    </source>
</evidence>
<feature type="transmembrane region" description="Helical" evidence="10">
    <location>
        <begin position="148"/>
        <end position="169"/>
    </location>
</feature>